<keyword evidence="3" id="KW-0040">ANK repeat</keyword>
<evidence type="ECO:0000256" key="1">
    <source>
        <dbReference type="ARBA" id="ARBA00022737"/>
    </source>
</evidence>
<dbReference type="SUPFAM" id="SSF48403">
    <property type="entry name" value="Ankyrin repeat"/>
    <property type="match status" value="1"/>
</dbReference>
<dbReference type="SMART" id="SM00248">
    <property type="entry name" value="ANK"/>
    <property type="match status" value="2"/>
</dbReference>
<dbReference type="Proteomes" id="UP000694390">
    <property type="component" value="Chromosome 22"/>
</dbReference>
<dbReference type="PANTHER" id="PTHR24129:SF0">
    <property type="entry name" value="ANKYCORBIN"/>
    <property type="match status" value="1"/>
</dbReference>
<name>A0A8C4W503_9SAUR</name>
<evidence type="ECO:0000256" key="3">
    <source>
        <dbReference type="PROSITE-ProRule" id="PRU00023"/>
    </source>
</evidence>
<proteinExistence type="predicted"/>
<reference evidence="4" key="3">
    <citation type="submission" date="2025-09" db="UniProtKB">
        <authorList>
            <consortium name="Ensembl"/>
        </authorList>
    </citation>
    <scope>IDENTIFICATION</scope>
</reference>
<dbReference type="Gene3D" id="1.25.40.20">
    <property type="entry name" value="Ankyrin repeat-containing domain"/>
    <property type="match status" value="1"/>
</dbReference>
<dbReference type="AlphaFoldDB" id="A0A8C4W503"/>
<dbReference type="GO" id="GO:0003779">
    <property type="term" value="F:actin binding"/>
    <property type="evidence" value="ECO:0007669"/>
    <property type="project" value="InterPro"/>
</dbReference>
<dbReference type="InterPro" id="IPR042420">
    <property type="entry name" value="RAI14/UACA"/>
</dbReference>
<reference evidence="4" key="2">
    <citation type="submission" date="2025-08" db="UniProtKB">
        <authorList>
            <consortium name="Ensembl"/>
        </authorList>
    </citation>
    <scope>IDENTIFICATION</scope>
</reference>
<evidence type="ECO:0000256" key="2">
    <source>
        <dbReference type="ARBA" id="ARBA00023054"/>
    </source>
</evidence>
<evidence type="ECO:0000313" key="4">
    <source>
        <dbReference type="Ensembl" id="ENSGEVP00005010943.1"/>
    </source>
</evidence>
<dbReference type="PROSITE" id="PS50297">
    <property type="entry name" value="ANK_REP_REGION"/>
    <property type="match status" value="2"/>
</dbReference>
<keyword evidence="2" id="KW-0175">Coiled coil</keyword>
<protein>
    <recommendedName>
        <fullName evidence="6">Ankyrin repeat domain-containing protein 24</fullName>
    </recommendedName>
</protein>
<dbReference type="InterPro" id="IPR036770">
    <property type="entry name" value="Ankyrin_rpt-contain_sf"/>
</dbReference>
<keyword evidence="1" id="KW-0677">Repeat</keyword>
<dbReference type="Ensembl" id="ENSGEVT00005011463.1">
    <property type="protein sequence ID" value="ENSGEVP00005010943.1"/>
    <property type="gene ID" value="ENSGEVG00005007710.1"/>
</dbReference>
<reference evidence="4" key="1">
    <citation type="submission" date="2019-06" db="EMBL/GenBank/DDBJ databases">
        <title>G10K-VGP Goodes thornscrub tortoise genome, primary haplotype.</title>
        <authorList>
            <person name="Murphy B."/>
            <person name="Edwards T."/>
            <person name="Rhie A."/>
            <person name="Koren S."/>
            <person name="Phillippy A."/>
            <person name="Fedrigo O."/>
            <person name="Haase B."/>
            <person name="Mountcastle J."/>
            <person name="Lewin H."/>
            <person name="Damas J."/>
            <person name="Howe K."/>
            <person name="Formenti G."/>
            <person name="Myers G."/>
            <person name="Durbin R."/>
            <person name="Jarvis E.D."/>
        </authorList>
    </citation>
    <scope>NUCLEOTIDE SEQUENCE [LARGE SCALE GENOMIC DNA]</scope>
</reference>
<feature type="repeat" description="ANK" evidence="3">
    <location>
        <begin position="83"/>
        <end position="105"/>
    </location>
</feature>
<dbReference type="PROSITE" id="PS50088">
    <property type="entry name" value="ANK_REPEAT"/>
    <property type="match status" value="2"/>
</dbReference>
<evidence type="ECO:0000313" key="5">
    <source>
        <dbReference type="Proteomes" id="UP000694390"/>
    </source>
</evidence>
<keyword evidence="5" id="KW-1185">Reference proteome</keyword>
<sequence>RRRRKAIFQKPHDWGKNDEKLLQAVNYNDPEKVTSLLLRKGLVPTKLDSEGKSAFHLAATRGNVDCLEVMLAHGADAMTTDSSGYNALHLAAKHGHPECVSKLLQVRQPSRSSGNLEFDREGCVHC</sequence>
<feature type="repeat" description="ANK" evidence="3">
    <location>
        <begin position="50"/>
        <end position="82"/>
    </location>
</feature>
<dbReference type="InterPro" id="IPR002110">
    <property type="entry name" value="Ankyrin_rpt"/>
</dbReference>
<dbReference type="Pfam" id="PF12796">
    <property type="entry name" value="Ank_2"/>
    <property type="match status" value="1"/>
</dbReference>
<organism evidence="4 5">
    <name type="scientific">Gopherus evgoodei</name>
    <name type="common">Goodes thornscrub tortoise</name>
    <dbReference type="NCBI Taxonomy" id="1825980"/>
    <lineage>
        <taxon>Eukaryota</taxon>
        <taxon>Metazoa</taxon>
        <taxon>Chordata</taxon>
        <taxon>Craniata</taxon>
        <taxon>Vertebrata</taxon>
        <taxon>Euteleostomi</taxon>
        <taxon>Archelosauria</taxon>
        <taxon>Testudinata</taxon>
        <taxon>Testudines</taxon>
        <taxon>Cryptodira</taxon>
        <taxon>Durocryptodira</taxon>
        <taxon>Testudinoidea</taxon>
        <taxon>Testudinidae</taxon>
        <taxon>Gopherus</taxon>
    </lineage>
</organism>
<dbReference type="PANTHER" id="PTHR24129">
    <property type="entry name" value="ANKYCORBIN"/>
    <property type="match status" value="1"/>
</dbReference>
<evidence type="ECO:0008006" key="6">
    <source>
        <dbReference type="Google" id="ProtNLM"/>
    </source>
</evidence>
<accession>A0A8C4W503</accession>
<dbReference type="OrthoDB" id="341259at2759"/>
<dbReference type="GeneTree" id="ENSGT00940000159237"/>